<reference evidence="1" key="1">
    <citation type="submission" date="2019-08" db="EMBL/GenBank/DDBJ databases">
        <authorList>
            <person name="Kucharzyk K."/>
            <person name="Murdoch R.W."/>
            <person name="Higgins S."/>
            <person name="Loffler F."/>
        </authorList>
    </citation>
    <scope>NUCLEOTIDE SEQUENCE</scope>
</reference>
<dbReference type="AlphaFoldDB" id="A0A645EN84"/>
<proteinExistence type="predicted"/>
<comment type="caution">
    <text evidence="1">The sequence shown here is derived from an EMBL/GenBank/DDBJ whole genome shotgun (WGS) entry which is preliminary data.</text>
</comment>
<sequence>MFELLFYKLGYRKVQPGFDDARFYADRAAVDAAVSGVQDHGREIRYSGGVGRLLCCVGVCIRRAARGKQEQRAQQQSSPTGDAAHLHIKITSMQVYSAAKHENT</sequence>
<evidence type="ECO:0000313" key="1">
    <source>
        <dbReference type="EMBL" id="MPN02003.1"/>
    </source>
</evidence>
<dbReference type="EMBL" id="VSSQ01047971">
    <property type="protein sequence ID" value="MPN02003.1"/>
    <property type="molecule type" value="Genomic_DNA"/>
</dbReference>
<accession>A0A645EN84</accession>
<name>A0A645EN84_9ZZZZ</name>
<organism evidence="1">
    <name type="scientific">bioreactor metagenome</name>
    <dbReference type="NCBI Taxonomy" id="1076179"/>
    <lineage>
        <taxon>unclassified sequences</taxon>
        <taxon>metagenomes</taxon>
        <taxon>ecological metagenomes</taxon>
    </lineage>
</organism>
<protein>
    <submittedName>
        <fullName evidence="1">Uncharacterized protein</fullName>
    </submittedName>
</protein>
<gene>
    <name evidence="1" type="ORF">SDC9_149216</name>
</gene>